<feature type="region of interest" description="Disordered" evidence="1">
    <location>
        <begin position="190"/>
        <end position="216"/>
    </location>
</feature>
<keyword evidence="4" id="KW-1185">Reference proteome</keyword>
<accession>A0A4Y8CKS4</accession>
<evidence type="ECO:0000256" key="2">
    <source>
        <dbReference type="SAM" id="SignalP"/>
    </source>
</evidence>
<dbReference type="EMBL" id="PHWZ01000549">
    <property type="protein sequence ID" value="TEY36403.1"/>
    <property type="molecule type" value="Genomic_DNA"/>
</dbReference>
<dbReference type="InterPro" id="IPR008972">
    <property type="entry name" value="Cupredoxin"/>
</dbReference>
<feature type="signal peptide" evidence="2">
    <location>
        <begin position="1"/>
        <end position="22"/>
    </location>
</feature>
<dbReference type="STRING" id="38488.A0A4Y8CKS4"/>
<protein>
    <recommendedName>
        <fullName evidence="5">Phytocyanin domain-containing protein</fullName>
    </recommendedName>
</protein>
<gene>
    <name evidence="3" type="ORF">BOTCAL_0551g00030</name>
</gene>
<dbReference type="Gene3D" id="2.60.40.420">
    <property type="entry name" value="Cupredoxins - blue copper proteins"/>
    <property type="match status" value="1"/>
</dbReference>
<evidence type="ECO:0000313" key="4">
    <source>
        <dbReference type="Proteomes" id="UP000297299"/>
    </source>
</evidence>
<dbReference type="Proteomes" id="UP000297299">
    <property type="component" value="Unassembled WGS sequence"/>
</dbReference>
<name>A0A4Y8CKS4_9HELO</name>
<dbReference type="CDD" id="cd00920">
    <property type="entry name" value="Cupredoxin"/>
    <property type="match status" value="1"/>
</dbReference>
<dbReference type="PANTHER" id="PTHR34883">
    <property type="entry name" value="SERINE-RICH PROTEIN, PUTATIVE-RELATED-RELATED"/>
    <property type="match status" value="1"/>
</dbReference>
<dbReference type="OrthoDB" id="2331100at2759"/>
<evidence type="ECO:0000313" key="3">
    <source>
        <dbReference type="EMBL" id="TEY36403.1"/>
    </source>
</evidence>
<keyword evidence="2" id="KW-0732">Signal</keyword>
<proteinExistence type="predicted"/>
<evidence type="ECO:0000256" key="1">
    <source>
        <dbReference type="SAM" id="MobiDB-lite"/>
    </source>
</evidence>
<dbReference type="AlphaFoldDB" id="A0A4Y8CKS4"/>
<dbReference type="InterPro" id="IPR052953">
    <property type="entry name" value="Ser-rich/MCO-related"/>
</dbReference>
<sequence>MHFYVSLITILSMLSELPRAICLSSSSCASPTGKASSNISTHSVIVGAAGRLAFNSTSLDVALGDKILFEFLALNHTLTQSSLRYPCTWNASGGIDTGFKQFNPSNDSGKFIVKYTVEDTTPLWFFCSQRRPISHCHEGMIFALNPGSSFGTFLQGAIGASISMLASNTRMTDYPTGSAVSNTVRLTKSKCPSNSYTQSGGSQTTPISNGPSKSYTQSLKSQATTTLKASASTDIAIQGSATPSSSGGYKNGGIELILFSFVLAVANF</sequence>
<reference evidence="3 4" key="1">
    <citation type="submission" date="2017-11" db="EMBL/GenBank/DDBJ databases">
        <title>Comparative genomics of Botrytis spp.</title>
        <authorList>
            <person name="Valero-Jimenez C.A."/>
            <person name="Tapia P."/>
            <person name="Veloso J."/>
            <person name="Silva-Moreno E."/>
            <person name="Staats M."/>
            <person name="Valdes J.H."/>
            <person name="Van Kan J.A.L."/>
        </authorList>
    </citation>
    <scope>NUCLEOTIDE SEQUENCE [LARGE SCALE GENOMIC DNA]</scope>
    <source>
        <strain evidence="3 4">MUCL2830</strain>
    </source>
</reference>
<dbReference type="PANTHER" id="PTHR34883:SF16">
    <property type="entry name" value="RICH PROTEIN, PUTATIVE-RELATED"/>
    <property type="match status" value="1"/>
</dbReference>
<dbReference type="SUPFAM" id="SSF49503">
    <property type="entry name" value="Cupredoxins"/>
    <property type="match status" value="1"/>
</dbReference>
<organism evidence="3 4">
    <name type="scientific">Botryotinia calthae</name>
    <dbReference type="NCBI Taxonomy" id="38488"/>
    <lineage>
        <taxon>Eukaryota</taxon>
        <taxon>Fungi</taxon>
        <taxon>Dikarya</taxon>
        <taxon>Ascomycota</taxon>
        <taxon>Pezizomycotina</taxon>
        <taxon>Leotiomycetes</taxon>
        <taxon>Helotiales</taxon>
        <taxon>Sclerotiniaceae</taxon>
        <taxon>Botryotinia</taxon>
    </lineage>
</organism>
<feature type="chain" id="PRO_5021255623" description="Phytocyanin domain-containing protein" evidence="2">
    <location>
        <begin position="23"/>
        <end position="268"/>
    </location>
</feature>
<comment type="caution">
    <text evidence="3">The sequence shown here is derived from an EMBL/GenBank/DDBJ whole genome shotgun (WGS) entry which is preliminary data.</text>
</comment>
<evidence type="ECO:0008006" key="5">
    <source>
        <dbReference type="Google" id="ProtNLM"/>
    </source>
</evidence>